<dbReference type="EMBL" id="JACGWM010000008">
    <property type="protein sequence ID" value="KAL0358241.1"/>
    <property type="molecule type" value="Genomic_DNA"/>
</dbReference>
<dbReference type="InterPro" id="IPR027356">
    <property type="entry name" value="NPH3_dom"/>
</dbReference>
<reference evidence="4" key="2">
    <citation type="journal article" date="2024" name="Plant">
        <title>Genomic evolution and insights into agronomic trait innovations of Sesamum species.</title>
        <authorList>
            <person name="Miao H."/>
            <person name="Wang L."/>
            <person name="Qu L."/>
            <person name="Liu H."/>
            <person name="Sun Y."/>
            <person name="Le M."/>
            <person name="Wang Q."/>
            <person name="Wei S."/>
            <person name="Zheng Y."/>
            <person name="Lin W."/>
            <person name="Duan Y."/>
            <person name="Cao H."/>
            <person name="Xiong S."/>
            <person name="Wang X."/>
            <person name="Wei L."/>
            <person name="Li C."/>
            <person name="Ma Q."/>
            <person name="Ju M."/>
            <person name="Zhao R."/>
            <person name="Li G."/>
            <person name="Mu C."/>
            <person name="Tian Q."/>
            <person name="Mei H."/>
            <person name="Zhang T."/>
            <person name="Gao T."/>
            <person name="Zhang H."/>
        </authorList>
    </citation>
    <scope>NUCLEOTIDE SEQUENCE</scope>
    <source>
        <strain evidence="4">KEN8</strain>
    </source>
</reference>
<dbReference type="PANTHER" id="PTHR32370">
    <property type="entry name" value="OS12G0117600 PROTEIN"/>
    <property type="match status" value="1"/>
</dbReference>
<feature type="domain" description="NPH3" evidence="3">
    <location>
        <begin position="1"/>
        <end position="147"/>
    </location>
</feature>
<evidence type="ECO:0000256" key="2">
    <source>
        <dbReference type="PROSITE-ProRule" id="PRU00982"/>
    </source>
</evidence>
<dbReference type="InterPro" id="IPR043454">
    <property type="entry name" value="NPH3/RPT2-like"/>
</dbReference>
<dbReference type="Pfam" id="PF03000">
    <property type="entry name" value="NPH3"/>
    <property type="match status" value="1"/>
</dbReference>
<comment type="caution">
    <text evidence="4">The sequence shown here is derived from an EMBL/GenBank/DDBJ whole genome shotgun (WGS) entry which is preliminary data.</text>
</comment>
<reference evidence="4" key="1">
    <citation type="submission" date="2020-06" db="EMBL/GenBank/DDBJ databases">
        <authorList>
            <person name="Li T."/>
            <person name="Hu X."/>
            <person name="Zhang T."/>
            <person name="Song X."/>
            <person name="Zhang H."/>
            <person name="Dai N."/>
            <person name="Sheng W."/>
            <person name="Hou X."/>
            <person name="Wei L."/>
        </authorList>
    </citation>
    <scope>NUCLEOTIDE SEQUENCE</scope>
    <source>
        <strain evidence="4">KEN8</strain>
        <tissue evidence="4">Leaf</tissue>
    </source>
</reference>
<accession>A0AAW2PU52</accession>
<name>A0AAW2PU52_9LAMI</name>
<protein>
    <submittedName>
        <fullName evidence="4">BTB/POZ domain-containing protein</fullName>
    </submittedName>
</protein>
<dbReference type="PROSITE" id="PS51649">
    <property type="entry name" value="NPH3"/>
    <property type="match status" value="1"/>
</dbReference>
<sequence>MLDQATLDDLLVSGRNGGVYDVNLVVRLIRLFVHYYDKVSLEKMKKVGELIDMYLGEIGPDPNLKISKFLGVAESLPDCARDSFDQVYRAIDIYLQSHPCLSLEERSRLCRCLNYEKLSLEACKDLAKNPRIPPRIAVQALSSQHSIIQAAEFVSEDHSSLSSNSYKCINTSSNNNNYQMVLYENNDNSTNLEMESSTDDKEDVKKLGENAVEVVELEKVCREMKGQWQEWVGLKRSKLRSLRQSIEGPIETWTKYCSVFRRQETLLSLGRYDWDFSSDNKRLVLELEES</sequence>
<evidence type="ECO:0000256" key="1">
    <source>
        <dbReference type="ARBA" id="ARBA00022786"/>
    </source>
</evidence>
<comment type="similarity">
    <text evidence="2">Belongs to the NPH3 family.</text>
</comment>
<gene>
    <name evidence="4" type="ORF">Scaly_1509800</name>
</gene>
<evidence type="ECO:0000313" key="4">
    <source>
        <dbReference type="EMBL" id="KAL0358241.1"/>
    </source>
</evidence>
<proteinExistence type="inferred from homology"/>
<dbReference type="AlphaFoldDB" id="A0AAW2PU52"/>
<organism evidence="4">
    <name type="scientific">Sesamum calycinum</name>
    <dbReference type="NCBI Taxonomy" id="2727403"/>
    <lineage>
        <taxon>Eukaryota</taxon>
        <taxon>Viridiplantae</taxon>
        <taxon>Streptophyta</taxon>
        <taxon>Embryophyta</taxon>
        <taxon>Tracheophyta</taxon>
        <taxon>Spermatophyta</taxon>
        <taxon>Magnoliopsida</taxon>
        <taxon>eudicotyledons</taxon>
        <taxon>Gunneridae</taxon>
        <taxon>Pentapetalae</taxon>
        <taxon>asterids</taxon>
        <taxon>lamiids</taxon>
        <taxon>Lamiales</taxon>
        <taxon>Pedaliaceae</taxon>
        <taxon>Sesamum</taxon>
    </lineage>
</organism>
<keyword evidence="1" id="KW-0833">Ubl conjugation pathway</keyword>
<evidence type="ECO:0000259" key="3">
    <source>
        <dbReference type="PROSITE" id="PS51649"/>
    </source>
</evidence>